<evidence type="ECO:0000313" key="10">
    <source>
        <dbReference type="Proteomes" id="UP001597218"/>
    </source>
</evidence>
<evidence type="ECO:0000256" key="5">
    <source>
        <dbReference type="ARBA" id="ARBA00022989"/>
    </source>
</evidence>
<comment type="similarity">
    <text evidence="2">Belongs to the MgtC/SapB family.</text>
</comment>
<feature type="transmembrane region" description="Helical" evidence="7">
    <location>
        <begin position="72"/>
        <end position="89"/>
    </location>
</feature>
<evidence type="ECO:0000256" key="3">
    <source>
        <dbReference type="ARBA" id="ARBA00022475"/>
    </source>
</evidence>
<keyword evidence="10" id="KW-1185">Reference proteome</keyword>
<feature type="transmembrane region" description="Helical" evidence="7">
    <location>
        <begin position="6"/>
        <end position="23"/>
    </location>
</feature>
<feature type="transmembrane region" description="Helical" evidence="7">
    <location>
        <begin position="32"/>
        <end position="52"/>
    </location>
</feature>
<protein>
    <submittedName>
        <fullName evidence="9">MgtC/SapB family protein</fullName>
    </submittedName>
</protein>
<feature type="transmembrane region" description="Helical" evidence="7">
    <location>
        <begin position="96"/>
        <end position="117"/>
    </location>
</feature>
<feature type="transmembrane region" description="Helical" evidence="7">
    <location>
        <begin position="123"/>
        <end position="141"/>
    </location>
</feature>
<dbReference type="PANTHER" id="PTHR33778">
    <property type="entry name" value="PROTEIN MGTC"/>
    <property type="match status" value="1"/>
</dbReference>
<dbReference type="InterPro" id="IPR049177">
    <property type="entry name" value="MgtC_SapB_SrpB_YhiD_N"/>
</dbReference>
<evidence type="ECO:0000313" key="9">
    <source>
        <dbReference type="EMBL" id="MFD1928770.1"/>
    </source>
</evidence>
<dbReference type="Proteomes" id="UP001597218">
    <property type="component" value="Unassembled WGS sequence"/>
</dbReference>
<dbReference type="InterPro" id="IPR003416">
    <property type="entry name" value="MgtC/SapB/SrpB/YhiD_fam"/>
</dbReference>
<proteinExistence type="inferred from homology"/>
<dbReference type="Pfam" id="PF02308">
    <property type="entry name" value="MgtC"/>
    <property type="match status" value="1"/>
</dbReference>
<evidence type="ECO:0000256" key="1">
    <source>
        <dbReference type="ARBA" id="ARBA00004651"/>
    </source>
</evidence>
<gene>
    <name evidence="9" type="ORF">ACFSFY_12075</name>
</gene>
<evidence type="ECO:0000259" key="8">
    <source>
        <dbReference type="Pfam" id="PF02308"/>
    </source>
</evidence>
<dbReference type="PRINTS" id="PR01837">
    <property type="entry name" value="MGTCSAPBPROT"/>
</dbReference>
<keyword evidence="5 7" id="KW-1133">Transmembrane helix</keyword>
<evidence type="ECO:0000256" key="2">
    <source>
        <dbReference type="ARBA" id="ARBA00009298"/>
    </source>
</evidence>
<keyword evidence="3" id="KW-1003">Cell membrane</keyword>
<evidence type="ECO:0000256" key="6">
    <source>
        <dbReference type="ARBA" id="ARBA00023136"/>
    </source>
</evidence>
<keyword evidence="6 7" id="KW-0472">Membrane</keyword>
<feature type="domain" description="MgtC/SapB/SrpB/YhiD N-terminal" evidence="8">
    <location>
        <begin position="11"/>
        <end position="141"/>
    </location>
</feature>
<accession>A0ABW4SIE0</accession>
<evidence type="ECO:0000256" key="4">
    <source>
        <dbReference type="ARBA" id="ARBA00022692"/>
    </source>
</evidence>
<dbReference type="PANTHER" id="PTHR33778:SF4">
    <property type="entry name" value="PROTEIN SAPB"/>
    <property type="match status" value="1"/>
</dbReference>
<dbReference type="EMBL" id="JBHUGI010000032">
    <property type="protein sequence ID" value="MFD1928770.1"/>
    <property type="molecule type" value="Genomic_DNA"/>
</dbReference>
<dbReference type="RefSeq" id="WP_381538353.1">
    <property type="nucleotide sequence ID" value="NZ_JBHUGI010000032.1"/>
</dbReference>
<keyword evidence="4 7" id="KW-0812">Transmembrane</keyword>
<evidence type="ECO:0000256" key="7">
    <source>
        <dbReference type="SAM" id="Phobius"/>
    </source>
</evidence>
<sequence>MAGIGIVILKLVLAAVAGLVLGLEREAKHKPLGLKTCVVISIASCLLTIVSIEFALTSYKGTLFTGADPMRLASQIVSGVGFLGAGVILRRDNNVISGLTTAAIVWAASGFGIAIGAGYYIEVALGIGLISLTVSFLPFIMRKIGPTSLKEQEAYLTVYVDPAATIDAVVKEIETFVISIENVKVKGDGDGHRLDMSCFISDGKGNIFTQYDKIRKIPGINQVEITKI</sequence>
<name>A0ABW4SIE0_9BACL</name>
<reference evidence="10" key="1">
    <citation type="journal article" date="2019" name="Int. J. Syst. Evol. Microbiol.">
        <title>The Global Catalogue of Microorganisms (GCM) 10K type strain sequencing project: providing services to taxonomists for standard genome sequencing and annotation.</title>
        <authorList>
            <consortium name="The Broad Institute Genomics Platform"/>
            <consortium name="The Broad Institute Genome Sequencing Center for Infectious Disease"/>
            <person name="Wu L."/>
            <person name="Ma J."/>
        </authorList>
    </citation>
    <scope>NUCLEOTIDE SEQUENCE [LARGE SCALE GENOMIC DNA]</scope>
    <source>
        <strain evidence="10">CGMCC 4.7177</strain>
    </source>
</reference>
<comment type="subcellular location">
    <subcellularLocation>
        <location evidence="1">Cell membrane</location>
        <topology evidence="1">Multi-pass membrane protein</topology>
    </subcellularLocation>
</comment>
<organism evidence="9 10">
    <name type="scientific">Sporosarcina siberiensis</name>
    <dbReference type="NCBI Taxonomy" id="1365606"/>
    <lineage>
        <taxon>Bacteria</taxon>
        <taxon>Bacillati</taxon>
        <taxon>Bacillota</taxon>
        <taxon>Bacilli</taxon>
        <taxon>Bacillales</taxon>
        <taxon>Caryophanaceae</taxon>
        <taxon>Sporosarcina</taxon>
    </lineage>
</organism>
<comment type="caution">
    <text evidence="9">The sequence shown here is derived from an EMBL/GenBank/DDBJ whole genome shotgun (WGS) entry which is preliminary data.</text>
</comment>